<dbReference type="EMBL" id="JAUESC010000388">
    <property type="protein sequence ID" value="KAK0572453.1"/>
    <property type="molecule type" value="Genomic_DNA"/>
</dbReference>
<feature type="region of interest" description="Disordered" evidence="1">
    <location>
        <begin position="23"/>
        <end position="133"/>
    </location>
</feature>
<dbReference type="AlphaFoldDB" id="A0AA39REK7"/>
<sequence>MGGASQIPPLVYHTLRSQAILAPYGVQAEDPPQEARAEKGKVAEEYNKSQSWQDHLDGESSHSTHSKRKSHRVTEELEESVPSKRDHSRRGHTSRKTKTPPRVNRSPHEARRVPDDERNPSAHQRLNFDHSKENDRRYIEEMRTIRDDIRRMERGRHEMQGSMRLPSSHHGPFTEVISLKIRAYKKKEGTNLASRAIIDRIITEYYKAFRNSSQNRFTMVTAILVHY</sequence>
<evidence type="ECO:0000313" key="2">
    <source>
        <dbReference type="EMBL" id="KAK0572453.1"/>
    </source>
</evidence>
<evidence type="ECO:0000256" key="1">
    <source>
        <dbReference type="SAM" id="MobiDB-lite"/>
    </source>
</evidence>
<name>A0AA39REK7_ACESA</name>
<dbReference type="Proteomes" id="UP001168877">
    <property type="component" value="Unassembled WGS sequence"/>
</dbReference>
<protein>
    <submittedName>
        <fullName evidence="2">Uncharacterized protein</fullName>
    </submittedName>
</protein>
<feature type="compositionally biased region" description="Basic residues" evidence="1">
    <location>
        <begin position="86"/>
        <end position="99"/>
    </location>
</feature>
<gene>
    <name evidence="2" type="ORF">LWI29_031684</name>
</gene>
<comment type="caution">
    <text evidence="2">The sequence shown here is derived from an EMBL/GenBank/DDBJ whole genome shotgun (WGS) entry which is preliminary data.</text>
</comment>
<organism evidence="2 3">
    <name type="scientific">Acer saccharum</name>
    <name type="common">Sugar maple</name>
    <dbReference type="NCBI Taxonomy" id="4024"/>
    <lineage>
        <taxon>Eukaryota</taxon>
        <taxon>Viridiplantae</taxon>
        <taxon>Streptophyta</taxon>
        <taxon>Embryophyta</taxon>
        <taxon>Tracheophyta</taxon>
        <taxon>Spermatophyta</taxon>
        <taxon>Magnoliopsida</taxon>
        <taxon>eudicotyledons</taxon>
        <taxon>Gunneridae</taxon>
        <taxon>Pentapetalae</taxon>
        <taxon>rosids</taxon>
        <taxon>malvids</taxon>
        <taxon>Sapindales</taxon>
        <taxon>Sapindaceae</taxon>
        <taxon>Hippocastanoideae</taxon>
        <taxon>Acereae</taxon>
        <taxon>Acer</taxon>
    </lineage>
</organism>
<feature type="compositionally biased region" description="Basic and acidic residues" evidence="1">
    <location>
        <begin position="33"/>
        <end position="47"/>
    </location>
</feature>
<evidence type="ECO:0000313" key="3">
    <source>
        <dbReference type="Proteomes" id="UP001168877"/>
    </source>
</evidence>
<keyword evidence="3" id="KW-1185">Reference proteome</keyword>
<accession>A0AA39REK7</accession>
<feature type="compositionally biased region" description="Basic and acidic residues" evidence="1">
    <location>
        <begin position="106"/>
        <end position="133"/>
    </location>
</feature>
<reference evidence="2" key="2">
    <citation type="submission" date="2023-06" db="EMBL/GenBank/DDBJ databases">
        <authorList>
            <person name="Swenson N.G."/>
            <person name="Wegrzyn J.L."/>
            <person name="Mcevoy S.L."/>
        </authorList>
    </citation>
    <scope>NUCLEOTIDE SEQUENCE</scope>
    <source>
        <strain evidence="2">NS2018</strain>
        <tissue evidence="2">Leaf</tissue>
    </source>
</reference>
<proteinExistence type="predicted"/>
<reference evidence="2" key="1">
    <citation type="journal article" date="2022" name="Plant J.">
        <title>Strategies of tolerance reflected in two North American maple genomes.</title>
        <authorList>
            <person name="McEvoy S.L."/>
            <person name="Sezen U.U."/>
            <person name="Trouern-Trend A."/>
            <person name="McMahon S.M."/>
            <person name="Schaberg P.G."/>
            <person name="Yang J."/>
            <person name="Wegrzyn J.L."/>
            <person name="Swenson N.G."/>
        </authorList>
    </citation>
    <scope>NUCLEOTIDE SEQUENCE</scope>
    <source>
        <strain evidence="2">NS2018</strain>
    </source>
</reference>